<evidence type="ECO:0000313" key="2">
    <source>
        <dbReference type="Proteomes" id="UP001165341"/>
    </source>
</evidence>
<reference evidence="1" key="1">
    <citation type="submission" date="2022-03" db="EMBL/GenBank/DDBJ databases">
        <title>Cryobacterium sp. nov. strain ZS14-85, isolated from Antarctic soil.</title>
        <authorList>
            <person name="Li J."/>
            <person name="Niu G."/>
        </authorList>
    </citation>
    <scope>NUCLEOTIDE SEQUENCE</scope>
    <source>
        <strain evidence="1">ZS14-85</strain>
    </source>
</reference>
<dbReference type="Proteomes" id="UP001165341">
    <property type="component" value="Unassembled WGS sequence"/>
</dbReference>
<accession>A0AA41UJ50</accession>
<name>A0AA41UJ50_9MICO</name>
<gene>
    <name evidence="1" type="ORF">MQH31_02145</name>
</gene>
<dbReference type="EMBL" id="JALGAR010000001">
    <property type="protein sequence ID" value="MCI4656616.1"/>
    <property type="molecule type" value="Genomic_DNA"/>
</dbReference>
<protein>
    <recommendedName>
        <fullName evidence="3">ParB/Sulfiredoxin domain-containing protein</fullName>
    </recommendedName>
</protein>
<keyword evidence="2" id="KW-1185">Reference proteome</keyword>
<dbReference type="RefSeq" id="WP_243010733.1">
    <property type="nucleotide sequence ID" value="NZ_JALGAR010000001.1"/>
</dbReference>
<dbReference type="AlphaFoldDB" id="A0AA41UJ50"/>
<comment type="caution">
    <text evidence="1">The sequence shown here is derived from an EMBL/GenBank/DDBJ whole genome shotgun (WGS) entry which is preliminary data.</text>
</comment>
<sequence length="127" mass="14045">MPKKVKWLEEPIPENYPKAGDYLRLLVNEHAVEATTLALEAAPITFHKAKDILRAAGLPLLTPENPHVARYLKLIREGGRLAPILLVRGNLPSAVPLHIADGYHRVCATYLTNENSDIPVQLADLTL</sequence>
<proteinExistence type="predicted"/>
<evidence type="ECO:0008006" key="3">
    <source>
        <dbReference type="Google" id="ProtNLM"/>
    </source>
</evidence>
<evidence type="ECO:0000313" key="1">
    <source>
        <dbReference type="EMBL" id="MCI4656616.1"/>
    </source>
</evidence>
<organism evidence="1 2">
    <name type="scientific">Cryobacterium zhongshanensis</name>
    <dbReference type="NCBI Taxonomy" id="2928153"/>
    <lineage>
        <taxon>Bacteria</taxon>
        <taxon>Bacillati</taxon>
        <taxon>Actinomycetota</taxon>
        <taxon>Actinomycetes</taxon>
        <taxon>Micrococcales</taxon>
        <taxon>Microbacteriaceae</taxon>
        <taxon>Cryobacterium</taxon>
    </lineage>
</organism>